<name>A0A2P5W8N0_GOSBA</name>
<accession>A0A2P5W8N0</accession>
<evidence type="ECO:0000313" key="2">
    <source>
        <dbReference type="EMBL" id="PPR87450.1"/>
    </source>
</evidence>
<proteinExistence type="predicted"/>
<evidence type="ECO:0000256" key="1">
    <source>
        <dbReference type="SAM" id="MobiDB-lite"/>
    </source>
</evidence>
<reference evidence="2 3" key="1">
    <citation type="submission" date="2015-01" db="EMBL/GenBank/DDBJ databases">
        <title>Genome of allotetraploid Gossypium barbadense reveals genomic plasticity and fiber elongation in cotton evolution.</title>
        <authorList>
            <person name="Chen X."/>
            <person name="Liu X."/>
            <person name="Zhao B."/>
            <person name="Zheng H."/>
            <person name="Hu Y."/>
            <person name="Lu G."/>
            <person name="Yang C."/>
            <person name="Chen J."/>
            <person name="Shan C."/>
            <person name="Zhang L."/>
            <person name="Zhou Y."/>
            <person name="Wang L."/>
            <person name="Guo W."/>
            <person name="Bai Y."/>
            <person name="Ruan J."/>
            <person name="Shangguan X."/>
            <person name="Mao Y."/>
            <person name="Jiang J."/>
            <person name="Zhu Y."/>
            <person name="Lei J."/>
            <person name="Kang H."/>
            <person name="Chen S."/>
            <person name="He X."/>
            <person name="Wang R."/>
            <person name="Wang Y."/>
            <person name="Chen J."/>
            <person name="Wang L."/>
            <person name="Yu S."/>
            <person name="Wang B."/>
            <person name="Wei J."/>
            <person name="Song S."/>
            <person name="Lu X."/>
            <person name="Gao Z."/>
            <person name="Gu W."/>
            <person name="Deng X."/>
            <person name="Ma D."/>
            <person name="Wang S."/>
            <person name="Liang W."/>
            <person name="Fang L."/>
            <person name="Cai C."/>
            <person name="Zhu X."/>
            <person name="Zhou B."/>
            <person name="Zhang Y."/>
            <person name="Chen Z."/>
            <person name="Xu S."/>
            <person name="Zhu R."/>
            <person name="Wang S."/>
            <person name="Zhang T."/>
            <person name="Zhao G."/>
        </authorList>
    </citation>
    <scope>NUCLEOTIDE SEQUENCE [LARGE SCALE GENOMIC DNA]</scope>
    <source>
        <strain evidence="3">cv. Xinhai21</strain>
        <tissue evidence="2">Leaf</tissue>
    </source>
</reference>
<dbReference type="EMBL" id="KZ668573">
    <property type="protein sequence ID" value="PPR87450.1"/>
    <property type="molecule type" value="Genomic_DNA"/>
</dbReference>
<protein>
    <submittedName>
        <fullName evidence="2">Uncharacterized protein</fullName>
    </submittedName>
</protein>
<feature type="region of interest" description="Disordered" evidence="1">
    <location>
        <begin position="16"/>
        <end position="45"/>
    </location>
</feature>
<sequence>MDESSRSLPFCNKSLHHLGGSDVWEPQPPSALGCGEPRRPSAPRCYDVREPRAPSAPWCMDEREPSAPKLKLGPCWCGSVGAEVGFDISCEYGWLSEATQLLFIGVSTSGGATPRKAPGAEETRGYRLSGKLSTPGESLLEEKAREAAEGIPSKRESSARVDYVPALCTHRPSLLPIEWSGEVFGSRRRGRFAARDVARSPLNLII</sequence>
<gene>
    <name evidence="2" type="ORF">GOBAR_AA33238</name>
</gene>
<dbReference type="AlphaFoldDB" id="A0A2P5W8N0"/>
<evidence type="ECO:0000313" key="3">
    <source>
        <dbReference type="Proteomes" id="UP000239757"/>
    </source>
</evidence>
<organism evidence="2 3">
    <name type="scientific">Gossypium barbadense</name>
    <name type="common">Sea Island cotton</name>
    <name type="synonym">Hibiscus barbadensis</name>
    <dbReference type="NCBI Taxonomy" id="3634"/>
    <lineage>
        <taxon>Eukaryota</taxon>
        <taxon>Viridiplantae</taxon>
        <taxon>Streptophyta</taxon>
        <taxon>Embryophyta</taxon>
        <taxon>Tracheophyta</taxon>
        <taxon>Spermatophyta</taxon>
        <taxon>Magnoliopsida</taxon>
        <taxon>eudicotyledons</taxon>
        <taxon>Gunneridae</taxon>
        <taxon>Pentapetalae</taxon>
        <taxon>rosids</taxon>
        <taxon>malvids</taxon>
        <taxon>Malvales</taxon>
        <taxon>Malvaceae</taxon>
        <taxon>Malvoideae</taxon>
        <taxon>Gossypium</taxon>
    </lineage>
</organism>
<dbReference type="Proteomes" id="UP000239757">
    <property type="component" value="Unassembled WGS sequence"/>
</dbReference>